<dbReference type="GO" id="GO:0016787">
    <property type="term" value="F:hydrolase activity"/>
    <property type="evidence" value="ECO:0007669"/>
    <property type="project" value="UniProtKB-KW"/>
</dbReference>
<keyword evidence="3 5" id="KW-0378">Hydrolase</keyword>
<keyword evidence="2" id="KW-0732">Signal</keyword>
<sequence>MALLTSLRTLPPVRKVAPARWLSSLLLSVTLLGGVGSCTRPAATTPTDTAASTTAPEATFTNPLLPSGADPWSIYHDGYYYYTHTTGRNITLWKTKSLSQLGTAEKRVVWTPPTTGPNSREIWAPELHYLRGKWYVYYAADAGNNQTHRLWVLENDSPDPLQGTWTDKGQLTDATNKWAIDGSIFEHNKELYVVWSGWEGDVNGRQDIYLAHLKNPWTVDGPRVLVSTPTYAWEKDGDLGATSNPPHVDVNEGPEVLSHGNKLYLIYSASGCWTDSYKLGMLTASAKSDLTKPESWTKSPEPVFQANPTNGVYAPGHNSFFKSPDGKQDWILYHANNQPGQGCGGFRSPRAQRFTWNADGTPNFGVPVATGTHLARPSGER</sequence>
<evidence type="ECO:0000256" key="5">
    <source>
        <dbReference type="RuleBase" id="RU361187"/>
    </source>
</evidence>
<keyword evidence="7" id="KW-1185">Reference proteome</keyword>
<dbReference type="InterPro" id="IPR006710">
    <property type="entry name" value="Glyco_hydro_43"/>
</dbReference>
<dbReference type="PANTHER" id="PTHR43817:SF1">
    <property type="entry name" value="HYDROLASE, FAMILY 43, PUTATIVE (AFU_ORTHOLOGUE AFUA_3G01660)-RELATED"/>
    <property type="match status" value="1"/>
</dbReference>
<keyword evidence="4 5" id="KW-0326">Glycosidase</keyword>
<dbReference type="PANTHER" id="PTHR43817">
    <property type="entry name" value="GLYCOSYL HYDROLASE"/>
    <property type="match status" value="1"/>
</dbReference>
<evidence type="ECO:0000313" key="7">
    <source>
        <dbReference type="Proteomes" id="UP000622017"/>
    </source>
</evidence>
<dbReference type="CDD" id="cd18820">
    <property type="entry name" value="GH43_LbAraf43-like"/>
    <property type="match status" value="1"/>
</dbReference>
<comment type="similarity">
    <text evidence="1 5">Belongs to the glycosyl hydrolase 43 family.</text>
</comment>
<evidence type="ECO:0000256" key="3">
    <source>
        <dbReference type="ARBA" id="ARBA00022801"/>
    </source>
</evidence>
<accession>A0ABR7MJG1</accession>
<dbReference type="EMBL" id="JACSCY010000006">
    <property type="protein sequence ID" value="MBC6611229.1"/>
    <property type="molecule type" value="Genomic_DNA"/>
</dbReference>
<dbReference type="PIRSF" id="PIRSF025414">
    <property type="entry name" value="Alpha-L-arabinofuranosidase"/>
    <property type="match status" value="1"/>
</dbReference>
<dbReference type="Pfam" id="PF04616">
    <property type="entry name" value="Glyco_hydro_43"/>
    <property type="match status" value="1"/>
</dbReference>
<dbReference type="Proteomes" id="UP000622017">
    <property type="component" value="Unassembled WGS sequence"/>
</dbReference>
<protein>
    <submittedName>
        <fullName evidence="6">Glycoside hydrolase family 43 protein</fullName>
    </submittedName>
</protein>
<name>A0ABR7MJG1_9BACT</name>
<evidence type="ECO:0000256" key="2">
    <source>
        <dbReference type="ARBA" id="ARBA00022729"/>
    </source>
</evidence>
<evidence type="ECO:0000313" key="6">
    <source>
        <dbReference type="EMBL" id="MBC6611229.1"/>
    </source>
</evidence>
<dbReference type="InterPro" id="IPR023296">
    <property type="entry name" value="Glyco_hydro_beta-prop_sf"/>
</dbReference>
<evidence type="ECO:0000256" key="1">
    <source>
        <dbReference type="ARBA" id="ARBA00009865"/>
    </source>
</evidence>
<dbReference type="SUPFAM" id="SSF75005">
    <property type="entry name" value="Arabinanase/levansucrase/invertase"/>
    <property type="match status" value="1"/>
</dbReference>
<dbReference type="Gene3D" id="2.115.10.20">
    <property type="entry name" value="Glycosyl hydrolase domain, family 43"/>
    <property type="match status" value="1"/>
</dbReference>
<proteinExistence type="inferred from homology"/>
<dbReference type="InterPro" id="IPR016828">
    <property type="entry name" value="Alpha-L-arabinofuranosidase"/>
</dbReference>
<evidence type="ECO:0000256" key="4">
    <source>
        <dbReference type="ARBA" id="ARBA00023295"/>
    </source>
</evidence>
<gene>
    <name evidence="6" type="ORF">H8B15_09860</name>
</gene>
<comment type="caution">
    <text evidence="6">The sequence shown here is derived from an EMBL/GenBank/DDBJ whole genome shotgun (WGS) entry which is preliminary data.</text>
</comment>
<organism evidence="6 7">
    <name type="scientific">Hymenobacter citatus</name>
    <dbReference type="NCBI Taxonomy" id="2763506"/>
    <lineage>
        <taxon>Bacteria</taxon>
        <taxon>Pseudomonadati</taxon>
        <taxon>Bacteroidota</taxon>
        <taxon>Cytophagia</taxon>
        <taxon>Cytophagales</taxon>
        <taxon>Hymenobacteraceae</taxon>
        <taxon>Hymenobacter</taxon>
    </lineage>
</organism>
<reference evidence="6 7" key="1">
    <citation type="submission" date="2020-08" db="EMBL/GenBank/DDBJ databases">
        <title>Hymenobacter sp.</title>
        <authorList>
            <person name="Kim M.K."/>
        </authorList>
    </citation>
    <scope>NUCLEOTIDE SEQUENCE [LARGE SCALE GENOMIC DNA]</scope>
    <source>
        <strain evidence="6 7">BT507</strain>
    </source>
</reference>